<dbReference type="AlphaFoldDB" id="A0A445B4J2"/>
<dbReference type="STRING" id="3818.A0A445B4J2"/>
<proteinExistence type="predicted"/>
<evidence type="ECO:0000313" key="1">
    <source>
        <dbReference type="EMBL" id="RYR33604.1"/>
    </source>
</evidence>
<comment type="caution">
    <text evidence="1">The sequence shown here is derived from an EMBL/GenBank/DDBJ whole genome shotgun (WGS) entry which is preliminary data.</text>
</comment>
<dbReference type="PANTHER" id="PTHR34396:SF25">
    <property type="entry name" value="BOUNDARY ELEMENT ASSOCIATED FACTOR"/>
    <property type="match status" value="1"/>
</dbReference>
<accession>A0A445B4J2</accession>
<dbReference type="PANTHER" id="PTHR34396">
    <property type="entry name" value="OS03G0264950 PROTEIN-RELATED"/>
    <property type="match status" value="1"/>
</dbReference>
<dbReference type="GO" id="GO:0005634">
    <property type="term" value="C:nucleus"/>
    <property type="evidence" value="ECO:0007669"/>
    <property type="project" value="TreeGrafter"/>
</dbReference>
<dbReference type="GO" id="GO:0006357">
    <property type="term" value="P:regulation of transcription by RNA polymerase II"/>
    <property type="evidence" value="ECO:0007669"/>
    <property type="project" value="TreeGrafter"/>
</dbReference>
<organism evidence="1 2">
    <name type="scientific">Arachis hypogaea</name>
    <name type="common">Peanut</name>
    <dbReference type="NCBI Taxonomy" id="3818"/>
    <lineage>
        <taxon>Eukaryota</taxon>
        <taxon>Viridiplantae</taxon>
        <taxon>Streptophyta</taxon>
        <taxon>Embryophyta</taxon>
        <taxon>Tracheophyta</taxon>
        <taxon>Spermatophyta</taxon>
        <taxon>Magnoliopsida</taxon>
        <taxon>eudicotyledons</taxon>
        <taxon>Gunneridae</taxon>
        <taxon>Pentapetalae</taxon>
        <taxon>rosids</taxon>
        <taxon>fabids</taxon>
        <taxon>Fabales</taxon>
        <taxon>Fabaceae</taxon>
        <taxon>Papilionoideae</taxon>
        <taxon>50 kb inversion clade</taxon>
        <taxon>dalbergioids sensu lato</taxon>
        <taxon>Dalbergieae</taxon>
        <taxon>Pterocarpus clade</taxon>
        <taxon>Arachis</taxon>
    </lineage>
</organism>
<dbReference type="Proteomes" id="UP000289738">
    <property type="component" value="Chromosome A10"/>
</dbReference>
<protein>
    <recommendedName>
        <fullName evidence="3">BED-type domain-containing protein</fullName>
    </recommendedName>
</protein>
<gene>
    <name evidence="1" type="ORF">Ahy_A10g048215</name>
</gene>
<keyword evidence="2" id="KW-1185">Reference proteome</keyword>
<dbReference type="GO" id="GO:1990837">
    <property type="term" value="F:sequence-specific double-stranded DNA binding"/>
    <property type="evidence" value="ECO:0007669"/>
    <property type="project" value="TreeGrafter"/>
</dbReference>
<reference evidence="1 2" key="1">
    <citation type="submission" date="2019-01" db="EMBL/GenBank/DDBJ databases">
        <title>Sequencing of cultivated peanut Arachis hypogaea provides insights into genome evolution and oil improvement.</title>
        <authorList>
            <person name="Chen X."/>
        </authorList>
    </citation>
    <scope>NUCLEOTIDE SEQUENCE [LARGE SCALE GENOMIC DNA]</scope>
    <source>
        <strain evidence="2">cv. Fuhuasheng</strain>
        <tissue evidence="1">Leaves</tissue>
    </source>
</reference>
<sequence length="217" mass="25640">MDSINMDVVAQEQQEKIPIEETANFVLDESVSNENSNKSLLKYFYWQYFSRYKEGKEWKAKYNYCKSVLGTNPRNGNINLKKHVLYYWKRIKLTNLRQSTIDESLQRHGKNSSDAFIFDVSHTRKLIAKSICMHEYPLSYVDHVATREVFTSMQPTFKMPSRNTIKKDIFEMYEVEKLNINKMMDANDSRVAITTHMWTSNQKKGYMVITAHYIDSL</sequence>
<name>A0A445B4J2_ARAHY</name>
<dbReference type="EMBL" id="SDMP01000010">
    <property type="protein sequence ID" value="RYR33604.1"/>
    <property type="molecule type" value="Genomic_DNA"/>
</dbReference>
<evidence type="ECO:0000313" key="2">
    <source>
        <dbReference type="Proteomes" id="UP000289738"/>
    </source>
</evidence>
<dbReference type="InterPro" id="IPR053031">
    <property type="entry name" value="Cuticle_assoc_protein"/>
</dbReference>
<evidence type="ECO:0008006" key="3">
    <source>
        <dbReference type="Google" id="ProtNLM"/>
    </source>
</evidence>